<dbReference type="Pfam" id="PF08568">
    <property type="entry name" value="Kinetochor_Ybp2"/>
    <property type="match status" value="1"/>
</dbReference>
<dbReference type="PANTHER" id="PTHR28020:SF1">
    <property type="entry name" value="YAP1-BINDING PROTEIN 1-RELATED"/>
    <property type="match status" value="1"/>
</dbReference>
<name>A0A7C8NUJ4_ORBOL</name>
<reference evidence="2 3" key="1">
    <citation type="submission" date="2019-06" db="EMBL/GenBank/DDBJ databases">
        <authorList>
            <person name="Palmer J.M."/>
        </authorList>
    </citation>
    <scope>NUCLEOTIDE SEQUENCE [LARGE SCALE GENOMIC DNA]</scope>
    <source>
        <strain evidence="2 3">TWF703</strain>
    </source>
</reference>
<dbReference type="AlphaFoldDB" id="A0A7C8NUJ4"/>
<gene>
    <name evidence="2" type="ORF">TWF703_009136</name>
</gene>
<sequence length="750" mass="82841">MQLSSGAARPGPGQASLKWGWGTEANDDTASNPPTRPKLTNLGLSIAQPPSRHLTVPTTSKRSDTMSAAPKPPPLPTRTPSTLSIPPAIPVEQALENLNAAAEELSQTQDHVTFSTILDLHTSTAYNRYSFADQNKLLQGLEVLFEKNSELASDIAWDAIPILLKFAARPVGRDSSDAEDQKAVVVRADLLLDQCANNGNSKEVFLVVTGKIKNLDFRKMPEEEDSDSEDNEDEDDEDFTPKQKVSPTALSTAKILLRLLVQVQKRLRMKTPSKFFATSLMSLLSMVTKASKSLPLTPLCDILDQIIEFVVSLAPTKSDTDVDVPIQVKLIQAFITHGVEAFLTLPRDNATMMEWASAWDKKVRPEKVVPRTVASHAHTHPHGKGPTDSTQDKLAIGQVMVAFLSLSDSVGMNIESLLQTCLDANFEPEDECVEPEEPGSPTAPTSAEEIPLSYVGSLLLLAAKLNRKVLKDEDSNSLNLKIFPEHANLTSKYLPEGVEGSVIDALVFIGSWIIRQSNKDGELSQLGNIPSDDDEFFLYIQKYSALSATLSEPDLRGLTYLHATAILHLNPREDLRLGFIKDTLEHCPFEALKAAIIGYLKDEILAAQKGKASGAKESIFLSPLILDTLILNLFPDYEEEFLKRGIRDGWVRFNEAYSTISATANLYYLVWANDDLRNHLSVTRPDWTAEIQRRWIEVIKKSLTTFKNVGTGDGVADADLKKEIQDATVDLEMLSYLLDRLDEIRQQKSS</sequence>
<organism evidence="2 3">
    <name type="scientific">Orbilia oligospora</name>
    <name type="common">Nematode-trapping fungus</name>
    <name type="synonym">Arthrobotrys oligospora</name>
    <dbReference type="NCBI Taxonomy" id="2813651"/>
    <lineage>
        <taxon>Eukaryota</taxon>
        <taxon>Fungi</taxon>
        <taxon>Dikarya</taxon>
        <taxon>Ascomycota</taxon>
        <taxon>Pezizomycotina</taxon>
        <taxon>Orbiliomycetes</taxon>
        <taxon>Orbiliales</taxon>
        <taxon>Orbiliaceae</taxon>
        <taxon>Orbilia</taxon>
    </lineage>
</organism>
<dbReference type="Proteomes" id="UP000480548">
    <property type="component" value="Unassembled WGS sequence"/>
</dbReference>
<comment type="caution">
    <text evidence="2">The sequence shown here is derived from an EMBL/GenBank/DDBJ whole genome shotgun (WGS) entry which is preliminary data.</text>
</comment>
<evidence type="ECO:0000313" key="3">
    <source>
        <dbReference type="Proteomes" id="UP000480548"/>
    </source>
</evidence>
<accession>A0A7C8NUJ4</accession>
<dbReference type="GO" id="GO:0005737">
    <property type="term" value="C:cytoplasm"/>
    <property type="evidence" value="ECO:0007669"/>
    <property type="project" value="TreeGrafter"/>
</dbReference>
<dbReference type="InterPro" id="IPR013877">
    <property type="entry name" value="YAP-bd/ALF4/Glomulin"/>
</dbReference>
<dbReference type="GO" id="GO:0034599">
    <property type="term" value="P:cellular response to oxidative stress"/>
    <property type="evidence" value="ECO:0007669"/>
    <property type="project" value="InterPro"/>
</dbReference>
<evidence type="ECO:0000256" key="1">
    <source>
        <dbReference type="SAM" id="MobiDB-lite"/>
    </source>
</evidence>
<feature type="region of interest" description="Disordered" evidence="1">
    <location>
        <begin position="1"/>
        <end position="81"/>
    </location>
</feature>
<dbReference type="EMBL" id="WIQZ01000066">
    <property type="protein sequence ID" value="KAF3128941.1"/>
    <property type="molecule type" value="Genomic_DNA"/>
</dbReference>
<dbReference type="PANTHER" id="PTHR28020">
    <property type="entry name" value="YAP1-BINDING PROTEIN 1-RELATED"/>
    <property type="match status" value="1"/>
</dbReference>
<dbReference type="InterPro" id="IPR040347">
    <property type="entry name" value="YBP1/2"/>
</dbReference>
<feature type="region of interest" description="Disordered" evidence="1">
    <location>
        <begin position="218"/>
        <end position="244"/>
    </location>
</feature>
<feature type="compositionally biased region" description="Acidic residues" evidence="1">
    <location>
        <begin position="222"/>
        <end position="238"/>
    </location>
</feature>
<evidence type="ECO:0000313" key="2">
    <source>
        <dbReference type="EMBL" id="KAF3128941.1"/>
    </source>
</evidence>
<proteinExistence type="predicted"/>
<protein>
    <submittedName>
        <fullName evidence="2">Uncharacterized protein</fullName>
    </submittedName>
</protein>